<name>A0A1I6HLH6_9RHOB</name>
<dbReference type="EMBL" id="FOYP01000002">
    <property type="protein sequence ID" value="SFR55254.1"/>
    <property type="molecule type" value="Genomic_DNA"/>
</dbReference>
<feature type="domain" description="NarX-like N-terminal" evidence="5">
    <location>
        <begin position="184"/>
        <end position="284"/>
    </location>
</feature>
<keyword evidence="7" id="KW-1185">Reference proteome</keyword>
<evidence type="ECO:0000313" key="6">
    <source>
        <dbReference type="EMBL" id="SFR55254.1"/>
    </source>
</evidence>
<dbReference type="GO" id="GO:0016020">
    <property type="term" value="C:membrane"/>
    <property type="evidence" value="ECO:0007669"/>
    <property type="project" value="UniProtKB-SubCell"/>
</dbReference>
<dbReference type="Pfam" id="PF13675">
    <property type="entry name" value="PilJ"/>
    <property type="match status" value="2"/>
</dbReference>
<proteinExistence type="predicted"/>
<gene>
    <name evidence="6" type="ORF">SAMN04488005_2826</name>
</gene>
<evidence type="ECO:0000256" key="1">
    <source>
        <dbReference type="ARBA" id="ARBA00004141"/>
    </source>
</evidence>
<comment type="subcellular location">
    <subcellularLocation>
        <location evidence="1">Membrane</location>
        <topology evidence="1">Multi-pass membrane protein</topology>
    </subcellularLocation>
</comment>
<reference evidence="7" key="1">
    <citation type="submission" date="2016-10" db="EMBL/GenBank/DDBJ databases">
        <authorList>
            <person name="Varghese N."/>
            <person name="Submissions S."/>
        </authorList>
    </citation>
    <scope>NUCLEOTIDE SEQUENCE [LARGE SCALE GENOMIC DNA]</scope>
    <source>
        <strain evidence="7">DSM 26879</strain>
    </source>
</reference>
<evidence type="ECO:0000256" key="2">
    <source>
        <dbReference type="ARBA" id="ARBA00022692"/>
    </source>
</evidence>
<feature type="domain" description="NarX-like N-terminal" evidence="5">
    <location>
        <begin position="49"/>
        <end position="153"/>
    </location>
</feature>
<dbReference type="Proteomes" id="UP000199478">
    <property type="component" value="Unassembled WGS sequence"/>
</dbReference>
<evidence type="ECO:0000313" key="7">
    <source>
        <dbReference type="Proteomes" id="UP000199478"/>
    </source>
</evidence>
<evidence type="ECO:0000256" key="4">
    <source>
        <dbReference type="ARBA" id="ARBA00023136"/>
    </source>
</evidence>
<accession>A0A1I6HLH6</accession>
<keyword evidence="3" id="KW-1133">Transmembrane helix</keyword>
<organism evidence="6 7">
    <name type="scientific">Yoonia tamlensis</name>
    <dbReference type="NCBI Taxonomy" id="390270"/>
    <lineage>
        <taxon>Bacteria</taxon>
        <taxon>Pseudomonadati</taxon>
        <taxon>Pseudomonadota</taxon>
        <taxon>Alphaproteobacteria</taxon>
        <taxon>Rhodobacterales</taxon>
        <taxon>Paracoccaceae</taxon>
        <taxon>Yoonia</taxon>
    </lineage>
</organism>
<dbReference type="STRING" id="390270.SAMN04488005_2826"/>
<evidence type="ECO:0000256" key="3">
    <source>
        <dbReference type="ARBA" id="ARBA00022989"/>
    </source>
</evidence>
<keyword evidence="4" id="KW-0472">Membrane</keyword>
<keyword evidence="2" id="KW-0812">Transmembrane</keyword>
<evidence type="ECO:0000259" key="5">
    <source>
        <dbReference type="Pfam" id="PF13675"/>
    </source>
</evidence>
<dbReference type="OrthoDB" id="952521at2"/>
<protein>
    <submittedName>
        <fullName evidence="6">Type IV pili methyl-accepting chemotaxis transducer N-term</fullName>
    </submittedName>
</protein>
<sequence>MSNQSKLPIKLTASRRFAFSGLSRIVTAASIGLCLATGATAQSIATDVGASERINIAGQLSTLSQRIIASACNLNSGITVRESQAVLQISAQQFGVISEALLHGNRGMGVLGDETRARTLQVIDELNTAWGPLLEQATATAVAADDTAQIKALADQSDPLLRTANILVSEITGQYADPVALLHADALLIDLSGRQRTLAAQMSKNVCLIASGINVEEAQAELAKSAKLFSDTLSALRNGLESVGVRPPPTERIEEGLQFAVEEWDAVQPLLAQVQNGETIDQAARQRLFFAFLGIESRMNNVTVQYDKNSKLGL</sequence>
<dbReference type="AlphaFoldDB" id="A0A1I6HLH6"/>
<dbReference type="InterPro" id="IPR029095">
    <property type="entry name" value="NarX-like_N"/>
</dbReference>